<feature type="region of interest" description="Disordered" evidence="2">
    <location>
        <begin position="801"/>
        <end position="825"/>
    </location>
</feature>
<feature type="compositionally biased region" description="Basic and acidic residues" evidence="2">
    <location>
        <begin position="711"/>
        <end position="725"/>
    </location>
</feature>
<reference evidence="3 4" key="1">
    <citation type="submission" date="2017-05" db="EMBL/GenBank/DDBJ databases">
        <title>PacBio assembly of a Plasmodium knowlesi genome sequence with Hi-C correction and manual annotation of the SICAvar gene family.</title>
        <authorList>
            <person name="Lapp S.A."/>
            <person name="Geraldo J.A."/>
            <person name="Chien J.-T."/>
            <person name="Ay F."/>
            <person name="Pakala S.B."/>
            <person name="Batugedara G."/>
            <person name="Humphrey J.C."/>
            <person name="Debarry J.D."/>
            <person name="Le Roch K.G."/>
            <person name="Galinski M.R."/>
            <person name="Kissinger J.C."/>
        </authorList>
    </citation>
    <scope>NUCLEOTIDE SEQUENCE [LARGE SCALE GENOMIC DNA]</scope>
    <source>
        <strain evidence="4">Malayan Strain Pk1 (A+)</strain>
    </source>
</reference>
<dbReference type="Proteomes" id="UP000195012">
    <property type="component" value="Unassembled WGS sequence"/>
</dbReference>
<feature type="region of interest" description="Disordered" evidence="2">
    <location>
        <begin position="306"/>
        <end position="350"/>
    </location>
</feature>
<feature type="region of interest" description="Disordered" evidence="2">
    <location>
        <begin position="696"/>
        <end position="725"/>
    </location>
</feature>
<feature type="compositionally biased region" description="Acidic residues" evidence="2">
    <location>
        <begin position="580"/>
        <end position="590"/>
    </location>
</feature>
<dbReference type="EMBL" id="NETL01000019">
    <property type="protein sequence ID" value="OTN67664.1"/>
    <property type="molecule type" value="Genomic_DNA"/>
</dbReference>
<feature type="compositionally biased region" description="Basic and acidic residues" evidence="2">
    <location>
        <begin position="390"/>
        <end position="411"/>
    </location>
</feature>
<dbReference type="AlphaFoldDB" id="A0A1Y3DSS2"/>
<evidence type="ECO:0000313" key="3">
    <source>
        <dbReference type="EMBL" id="OTN67664.1"/>
    </source>
</evidence>
<comment type="caution">
    <text evidence="3">The sequence shown here is derived from an EMBL/GenBank/DDBJ whole genome shotgun (WGS) entry which is preliminary data.</text>
</comment>
<proteinExistence type="predicted"/>
<gene>
    <name evidence="3" type="ORF">PKNOH_S05378600</name>
</gene>
<feature type="region of interest" description="Disordered" evidence="2">
    <location>
        <begin position="174"/>
        <end position="202"/>
    </location>
</feature>
<feature type="region of interest" description="Disordered" evidence="2">
    <location>
        <begin position="49"/>
        <end position="77"/>
    </location>
</feature>
<feature type="coiled-coil region" evidence="1">
    <location>
        <begin position="1071"/>
        <end position="1098"/>
    </location>
</feature>
<feature type="region of interest" description="Disordered" evidence="2">
    <location>
        <begin position="371"/>
        <end position="420"/>
    </location>
</feature>
<keyword evidence="1" id="KW-0175">Coiled coil</keyword>
<dbReference type="VEuPathDB" id="PlasmoDB:PKNOH_S05378600"/>
<feature type="compositionally biased region" description="Basic and acidic residues" evidence="2">
    <location>
        <begin position="180"/>
        <end position="202"/>
    </location>
</feature>
<feature type="region of interest" description="Disordered" evidence="2">
    <location>
        <begin position="578"/>
        <end position="617"/>
    </location>
</feature>
<organism evidence="3 4">
    <name type="scientific">Plasmodium knowlesi</name>
    <dbReference type="NCBI Taxonomy" id="5850"/>
    <lineage>
        <taxon>Eukaryota</taxon>
        <taxon>Sar</taxon>
        <taxon>Alveolata</taxon>
        <taxon>Apicomplexa</taxon>
        <taxon>Aconoidasida</taxon>
        <taxon>Haemosporida</taxon>
        <taxon>Plasmodiidae</taxon>
        <taxon>Plasmodium</taxon>
        <taxon>Plasmodium (Plasmodium)</taxon>
    </lineage>
</organism>
<evidence type="ECO:0000256" key="2">
    <source>
        <dbReference type="SAM" id="MobiDB-lite"/>
    </source>
</evidence>
<feature type="region of interest" description="Disordered" evidence="2">
    <location>
        <begin position="434"/>
        <end position="457"/>
    </location>
</feature>
<dbReference type="OMA" id="HSFCING"/>
<name>A0A1Y3DSS2_PLAKN</name>
<dbReference type="OrthoDB" id="383270at2759"/>
<sequence length="1178" mass="134576">MEESLFINLDGNKNLLDFIKKYEERLKRENSTNVVFSGNCQEEIHQLENGGNEQNGSTQPIEQNRQNEVKPRGGKKNSFISESDKLHLLQCLGRASFSKEGTLHDSIKKENIFRYHSFCINGGEKVTMQRGEKIALQGRSHVSSQKLSAARGNHRMARQWLRSQQRITKLVSKKISPEGPKGELSEELKEMPKEEDPLKVKKSGEDSLKKLGPLIPLRTKDTPRQHGGCLHVHKKELDTQRLAGSNEKIRKHKKNILHTLQNNNSSRSVQISKGKKKKQEDYFKNNSAIDLVPSAVHGKKSSCNLFRRGGNPSMTKTVHSTEWMKKTTDRTTDRTTERTTDRTREGFPRGAGFKLQRGRALVGRPNLVGAHRINCSTGNIGRGPHRSRKEKWEKPCEEEKKEHLSPDEQNRHASTSHVEIDHSLENSLILTVSSSSTSPSLSSSSSSSSSSFSSSSSSYNVIYSVSSYDREERRKISRAVISGEDDHRGGDTEETTHHCTGVHGEVVKVKKKISRFIPPEMDTPKEEELRSDKGEGSPVNANISIAEKYIAEKYVAEKYVAEKYVAEKYVADKYVGRENDEGDDHVDVEDDGTKEAKTVRRKNGKKKSKRKSEKKSIAIHGKTEPVDLLDQIDPVDEMCHIVRYKKAISKLKKKILNGVKRIREIHTVRRTTGTNAGEHPGREFVQFIRRAKRALEDRKAESTIGKTPASGRRDKPKGRDESESYSREDTCELFLQRNKNEAMIKKYLERKMQLINHIKKYILIYQRKYEKECLHKRRRDKGEGKDSVGILLKGEENNHGVVKKEVDSEEKKKDQRKDQHEVGMKEGNCSPIVSLQQGEELQMVVTPLLSEPVRRSSHGCYFQKTDSAPKEPFIESHDGNESFLSTQEEVNENAKNEKIRKLKKKEINLKDDNDIVKERFLPNQTIECKLFHPGEFSSQRVKEFLKEKDIKTKEFEMTNGWSSIVRSSLFLSHCDTLNKTKRKINAMKSGKMFLCSSENKTPRSVRLKKDGEMKIAPNVRLDLLDNCAAIFSFLRNQLRRVNLALTGGRFIGENNSTSTTSSTKFPTTKRVENKRNYLRILRRKVKRHLEELRRMKIVAFILSVLPDRSNSSCTRTCSVKRVETPNISAMRVGRSHMSGNHGKLLNWIAPLPAVRPVRCRVSTNVFRRRRKEKIEDTS</sequence>
<feature type="compositionally biased region" description="Basic and acidic residues" evidence="2">
    <location>
        <begin position="801"/>
        <end position="824"/>
    </location>
</feature>
<feature type="compositionally biased region" description="Polar residues" evidence="2">
    <location>
        <begin position="49"/>
        <end position="64"/>
    </location>
</feature>
<accession>A0A1Y3DSS2</accession>
<dbReference type="VEuPathDB" id="PlasmoDB:PKNH_1334500"/>
<feature type="compositionally biased region" description="Basic and acidic residues" evidence="2">
    <location>
        <begin position="322"/>
        <end position="347"/>
    </location>
</feature>
<protein>
    <submittedName>
        <fullName evidence="3">Uncharacterized protein</fullName>
    </submittedName>
</protein>
<evidence type="ECO:0000256" key="1">
    <source>
        <dbReference type="SAM" id="Coils"/>
    </source>
</evidence>
<dbReference type="VEuPathDB" id="PlasmoDB:PKA1H_130039600"/>
<feature type="compositionally biased region" description="Basic residues" evidence="2">
    <location>
        <begin position="599"/>
        <end position="613"/>
    </location>
</feature>
<evidence type="ECO:0000313" key="4">
    <source>
        <dbReference type="Proteomes" id="UP000195012"/>
    </source>
</evidence>